<feature type="region of interest" description="Disordered" evidence="17">
    <location>
        <begin position="1"/>
        <end position="136"/>
    </location>
</feature>
<evidence type="ECO:0000256" key="11">
    <source>
        <dbReference type="ARBA" id="ARBA00022989"/>
    </source>
</evidence>
<feature type="compositionally biased region" description="Polar residues" evidence="17">
    <location>
        <begin position="231"/>
        <end position="242"/>
    </location>
</feature>
<keyword evidence="7" id="KW-0444">Lipid biosynthesis</keyword>
<keyword evidence="12" id="KW-0443">Lipid metabolism</keyword>
<evidence type="ECO:0000256" key="9">
    <source>
        <dbReference type="ARBA" id="ARBA00022692"/>
    </source>
</evidence>
<dbReference type="Proteomes" id="UP000009131">
    <property type="component" value="Unassembled WGS sequence"/>
</dbReference>
<keyword evidence="11 18" id="KW-1133">Transmembrane helix</keyword>
<dbReference type="PROSITE" id="PS01315">
    <property type="entry name" value="CDS"/>
    <property type="match status" value="1"/>
</dbReference>
<feature type="transmembrane region" description="Helical" evidence="18">
    <location>
        <begin position="458"/>
        <end position="479"/>
    </location>
</feature>
<keyword evidence="8 16" id="KW-0808">Transferase</keyword>
<evidence type="ECO:0000313" key="20">
    <source>
        <dbReference type="Proteomes" id="UP000009131"/>
    </source>
</evidence>
<dbReference type="InParanoid" id="G7DUI0"/>
<evidence type="ECO:0000256" key="17">
    <source>
        <dbReference type="SAM" id="MobiDB-lite"/>
    </source>
</evidence>
<comment type="catalytic activity">
    <reaction evidence="1 16">
        <text>a 1,2-diacyl-sn-glycero-3-phosphate + CTP + H(+) = a CDP-1,2-diacyl-sn-glycerol + diphosphate</text>
        <dbReference type="Rhea" id="RHEA:16229"/>
        <dbReference type="ChEBI" id="CHEBI:15378"/>
        <dbReference type="ChEBI" id="CHEBI:33019"/>
        <dbReference type="ChEBI" id="CHEBI:37563"/>
        <dbReference type="ChEBI" id="CHEBI:58332"/>
        <dbReference type="ChEBI" id="CHEBI:58608"/>
        <dbReference type="EC" id="2.7.7.41"/>
    </reaction>
</comment>
<feature type="transmembrane region" description="Helical" evidence="18">
    <location>
        <begin position="500"/>
        <end position="521"/>
    </location>
</feature>
<keyword evidence="20" id="KW-1185">Reference proteome</keyword>
<evidence type="ECO:0000256" key="15">
    <source>
        <dbReference type="ARBA" id="ARBA00023264"/>
    </source>
</evidence>
<keyword evidence="9 16" id="KW-0812">Transmembrane</keyword>
<evidence type="ECO:0000256" key="7">
    <source>
        <dbReference type="ARBA" id="ARBA00022516"/>
    </source>
</evidence>
<dbReference type="EC" id="2.7.7.41" evidence="6 16"/>
<feature type="transmembrane region" description="Helical" evidence="18">
    <location>
        <begin position="405"/>
        <end position="422"/>
    </location>
</feature>
<reference evidence="19 20" key="2">
    <citation type="journal article" date="2012" name="Open Biol.">
        <title>Characteristics of nucleosomes and linker DNA regions on the genome of the basidiomycete Mixia osmundae revealed by mono- and dinucleosome mapping.</title>
        <authorList>
            <person name="Nishida H."/>
            <person name="Kondo S."/>
            <person name="Matsumoto T."/>
            <person name="Suzuki Y."/>
            <person name="Yoshikawa H."/>
            <person name="Taylor T.D."/>
            <person name="Sugiyama J."/>
        </authorList>
    </citation>
    <scope>NUCLEOTIDE SEQUENCE [LARGE SCALE GENOMIC DNA]</scope>
    <source>
        <strain evidence="20">CBS 9802 / IAM 14324 / JCM 22182 / KY 12970</strain>
    </source>
</reference>
<dbReference type="GO" id="GO:0004605">
    <property type="term" value="F:phosphatidate cytidylyltransferase activity"/>
    <property type="evidence" value="ECO:0007669"/>
    <property type="project" value="UniProtKB-EC"/>
</dbReference>
<sequence>MSTSSGLPAGFSTGRFAGLQVQDSGDDDDGEAIEEQTQRQSTGTASGAATAAVTPSKKARARARKAADKAASLNTTPAATSRQSKANGPQIAAEARSNGLAGAGPQTPALPGQKDSAPVGRAATDGAHERAQLAVQHQQIASPHLNGLKLSAAGLNAHSRTDSTTSTVRPSLPDRTETLDSLYSGASTPWGMSSSSVVSTSDDEADEPATARPARDGRHAPASLETRQLEAATQASDRQVTPTMDKRAAEPTAKIQPLSPKSSKGAKLDTPGQHGTDHDPAKKWQSVMTRIVWSLIMVTIFITILLLGHVYVILLTFVSSALVFRELTDLFDGASSSHHHEGEGRERSAAHQRRKAERERWSRITAWYFFISTNYFLYGETIIYYFKHIVLIDTYFIPFARHHRFISFMLYVIGFVGFVGALKRNQLRRQFGLFCWIHMSLLVVVVSSHFIVNNILEGLIWFWIPASLVIMNDVAAYFFGMTMGRTQLIKLSPKKTVEGFVGAFFATVVFSYFWGTLFMRFTYLTCPATDLGTSAFSTITCSTNPVFTWREWPLPQGVAAGLSTLFRRSITVLPWSPFQLHCLVMAVFASLVAPFGGFFASGFKRAFNIKDFGDSIPGHGGITDRMDCQFLMGLFSYVYYSSLIREHHINAGTLLQSALTALTTEEQVELLRGLHSYLSAKGVGMAL</sequence>
<evidence type="ECO:0000256" key="13">
    <source>
        <dbReference type="ARBA" id="ARBA00023136"/>
    </source>
</evidence>
<comment type="similarity">
    <text evidence="5 16">Belongs to the CDS family.</text>
</comment>
<keyword evidence="10 16" id="KW-0548">Nucleotidyltransferase</keyword>
<keyword evidence="13 18" id="KW-0472">Membrane</keyword>
<reference evidence="19 20" key="1">
    <citation type="journal article" date="2011" name="J. Gen. Appl. Microbiol.">
        <title>Draft genome sequencing of the enigmatic basidiomycete Mixia osmundae.</title>
        <authorList>
            <person name="Nishida H."/>
            <person name="Nagatsuka Y."/>
            <person name="Sugiyama J."/>
        </authorList>
    </citation>
    <scope>NUCLEOTIDE SEQUENCE [LARGE SCALE GENOMIC DNA]</scope>
    <source>
        <strain evidence="20">CBS 9802 / IAM 14324 / JCM 22182 / KY 12970</strain>
    </source>
</reference>
<dbReference type="InterPro" id="IPR016720">
    <property type="entry name" value="PC_Trfase_euk"/>
</dbReference>
<evidence type="ECO:0000256" key="10">
    <source>
        <dbReference type="ARBA" id="ARBA00022695"/>
    </source>
</evidence>
<protein>
    <recommendedName>
        <fullName evidence="6 16">Phosphatidate cytidylyltransferase</fullName>
        <ecNumber evidence="6 16">2.7.7.41</ecNumber>
    </recommendedName>
</protein>
<feature type="transmembrane region" description="Helical" evidence="18">
    <location>
        <begin position="364"/>
        <end position="385"/>
    </location>
</feature>
<feature type="region of interest" description="Disordered" evidence="17">
    <location>
        <begin position="151"/>
        <end position="281"/>
    </location>
</feature>
<evidence type="ECO:0000256" key="18">
    <source>
        <dbReference type="SAM" id="Phobius"/>
    </source>
</evidence>
<evidence type="ECO:0000256" key="4">
    <source>
        <dbReference type="ARBA" id="ARBA00005189"/>
    </source>
</evidence>
<evidence type="ECO:0000256" key="6">
    <source>
        <dbReference type="ARBA" id="ARBA00012487"/>
    </source>
</evidence>
<proteinExistence type="inferred from homology"/>
<name>G7DUI0_MIXOS</name>
<dbReference type="RefSeq" id="XP_014569668.1">
    <property type="nucleotide sequence ID" value="XM_014714182.1"/>
</dbReference>
<accession>G7DUI0</accession>
<comment type="pathway">
    <text evidence="3 16">Phospholipid metabolism; CDP-diacylglycerol biosynthesis; CDP-diacylglycerol from sn-glycerol 3-phosphate: step 3/3.</text>
</comment>
<evidence type="ECO:0000256" key="2">
    <source>
        <dbReference type="ARBA" id="ARBA00004141"/>
    </source>
</evidence>
<feature type="compositionally biased region" description="Acidic residues" evidence="17">
    <location>
        <begin position="24"/>
        <end position="34"/>
    </location>
</feature>
<evidence type="ECO:0000256" key="1">
    <source>
        <dbReference type="ARBA" id="ARBA00001698"/>
    </source>
</evidence>
<dbReference type="InterPro" id="IPR000374">
    <property type="entry name" value="PC_trans"/>
</dbReference>
<feature type="compositionally biased region" description="Polar residues" evidence="17">
    <location>
        <begin position="72"/>
        <end position="87"/>
    </location>
</feature>
<dbReference type="PANTHER" id="PTHR13773">
    <property type="entry name" value="PHOSPHATIDATE CYTIDYLYLTRANSFERASE"/>
    <property type="match status" value="1"/>
</dbReference>
<keyword evidence="14" id="KW-0594">Phospholipid biosynthesis</keyword>
<organism evidence="19 20">
    <name type="scientific">Mixia osmundae (strain CBS 9802 / IAM 14324 / JCM 22182 / KY 12970)</name>
    <dbReference type="NCBI Taxonomy" id="764103"/>
    <lineage>
        <taxon>Eukaryota</taxon>
        <taxon>Fungi</taxon>
        <taxon>Dikarya</taxon>
        <taxon>Basidiomycota</taxon>
        <taxon>Pucciniomycotina</taxon>
        <taxon>Mixiomycetes</taxon>
        <taxon>Mixiales</taxon>
        <taxon>Mixiaceae</taxon>
        <taxon>Mixia</taxon>
    </lineage>
</organism>
<dbReference type="EMBL" id="BABT02000028">
    <property type="protein sequence ID" value="GAA94240.1"/>
    <property type="molecule type" value="Genomic_DNA"/>
</dbReference>
<evidence type="ECO:0000256" key="12">
    <source>
        <dbReference type="ARBA" id="ARBA00023098"/>
    </source>
</evidence>
<evidence type="ECO:0000256" key="5">
    <source>
        <dbReference type="ARBA" id="ARBA00010185"/>
    </source>
</evidence>
<keyword evidence="15" id="KW-1208">Phospholipid metabolism</keyword>
<feature type="transmembrane region" description="Helical" evidence="18">
    <location>
        <begin position="578"/>
        <end position="600"/>
    </location>
</feature>
<dbReference type="PANTHER" id="PTHR13773:SF8">
    <property type="entry name" value="PHOSPHATIDATE CYTIDYLYLTRANSFERASE, PHOTORECEPTOR-SPECIFIC"/>
    <property type="match status" value="1"/>
</dbReference>
<evidence type="ECO:0000256" key="3">
    <source>
        <dbReference type="ARBA" id="ARBA00005119"/>
    </source>
</evidence>
<dbReference type="Pfam" id="PF01148">
    <property type="entry name" value="CTP_transf_1"/>
    <property type="match status" value="1"/>
</dbReference>
<evidence type="ECO:0000256" key="8">
    <source>
        <dbReference type="ARBA" id="ARBA00022679"/>
    </source>
</evidence>
<dbReference type="GO" id="GO:0005789">
    <property type="term" value="C:endoplasmic reticulum membrane"/>
    <property type="evidence" value="ECO:0007669"/>
    <property type="project" value="TreeGrafter"/>
</dbReference>
<gene>
    <name evidence="19" type="primary">Mo00889</name>
    <name evidence="19" type="ORF">E5Q_00889</name>
</gene>
<feature type="transmembrane region" description="Helical" evidence="18">
    <location>
        <begin position="291"/>
        <end position="318"/>
    </location>
</feature>
<comment type="pathway">
    <text evidence="4">Lipid metabolism.</text>
</comment>
<feature type="compositionally biased region" description="Polar residues" evidence="17">
    <location>
        <begin position="179"/>
        <end position="192"/>
    </location>
</feature>
<evidence type="ECO:0000256" key="16">
    <source>
        <dbReference type="RuleBase" id="RU003938"/>
    </source>
</evidence>
<feature type="transmembrane region" description="Helical" evidence="18">
    <location>
        <begin position="431"/>
        <end position="452"/>
    </location>
</feature>
<evidence type="ECO:0000313" key="19">
    <source>
        <dbReference type="EMBL" id="GAA94240.1"/>
    </source>
</evidence>
<dbReference type="HOGENOM" id="CLU_023471_4_1_1"/>
<dbReference type="UniPathway" id="UPA00557">
    <property type="reaction ID" value="UER00614"/>
</dbReference>
<dbReference type="FunCoup" id="G7DUI0">
    <property type="interactions" value="389"/>
</dbReference>
<feature type="compositionally biased region" description="Low complexity" evidence="17">
    <location>
        <begin position="41"/>
        <end position="52"/>
    </location>
</feature>
<dbReference type="eggNOG" id="KOG1440">
    <property type="taxonomic scope" value="Eukaryota"/>
</dbReference>
<comment type="caution">
    <text evidence="19">The sequence shown here is derived from an EMBL/GenBank/DDBJ whole genome shotgun (WGS) entry which is preliminary data.</text>
</comment>
<comment type="subcellular location">
    <subcellularLocation>
        <location evidence="2">Membrane</location>
        <topology evidence="2">Multi-pass membrane protein</topology>
    </subcellularLocation>
</comment>
<dbReference type="OrthoDB" id="10260889at2759"/>
<dbReference type="AlphaFoldDB" id="G7DUI0"/>
<evidence type="ECO:0000256" key="14">
    <source>
        <dbReference type="ARBA" id="ARBA00023209"/>
    </source>
</evidence>
<dbReference type="GO" id="GO:0016024">
    <property type="term" value="P:CDP-diacylglycerol biosynthetic process"/>
    <property type="evidence" value="ECO:0007669"/>
    <property type="project" value="UniProtKB-UniPathway"/>
</dbReference>
<dbReference type="STRING" id="764103.G7DUI0"/>